<feature type="signal peptide" evidence="2">
    <location>
        <begin position="1"/>
        <end position="24"/>
    </location>
</feature>
<sequence>MVISRAAVVAGCVISLWVSEFAHAQQNSTVTYYYTDPQGTVLAETDAQGNIITTSDYTPYGTIASGTLPHGPGYTGHVVDPDTNLIYMQQRYYDAATGRFSSVDPVSPTAANIFTFNRYGYANDNPVRYVDPDGRTCTQADKTYTCQIDQVVTPVNGRNVTRNATAEDHKTYAGVEKALTTAVNAAASSGKTQVISFQSGGKAYSFSISGTSIAQNLGRRVISVDPSESGAMYTQRNTTHVEQAGLQPGRTIYGDAERTQEVEFLHEGIHQSRDEWKALGISGSWQMNKDQDSHQGAYNDAADSFLEPSQ</sequence>
<dbReference type="EMBL" id="SMCS01000003">
    <property type="protein sequence ID" value="TCV94635.1"/>
    <property type="molecule type" value="Genomic_DNA"/>
</dbReference>
<dbReference type="SUPFAM" id="SSF51004">
    <property type="entry name" value="C-terminal (heme d1) domain of cytochrome cd1-nitrite reductase"/>
    <property type="match status" value="1"/>
</dbReference>
<dbReference type="NCBIfam" id="TIGR03696">
    <property type="entry name" value="Rhs_assc_core"/>
    <property type="match status" value="1"/>
</dbReference>
<dbReference type="InterPro" id="IPR022385">
    <property type="entry name" value="Rhs_assc_core"/>
</dbReference>
<evidence type="ECO:0000256" key="2">
    <source>
        <dbReference type="SAM" id="SignalP"/>
    </source>
</evidence>
<evidence type="ECO:0000313" key="5">
    <source>
        <dbReference type="Proteomes" id="UP000295645"/>
    </source>
</evidence>
<keyword evidence="2" id="KW-0732">Signal</keyword>
<organism evidence="4 5">
    <name type="scientific">Luteibacter rhizovicinus</name>
    <dbReference type="NCBI Taxonomy" id="242606"/>
    <lineage>
        <taxon>Bacteria</taxon>
        <taxon>Pseudomonadati</taxon>
        <taxon>Pseudomonadota</taxon>
        <taxon>Gammaproteobacteria</taxon>
        <taxon>Lysobacterales</taxon>
        <taxon>Rhodanobacteraceae</taxon>
        <taxon>Luteibacter</taxon>
    </lineage>
</organism>
<reference evidence="4 5" key="1">
    <citation type="submission" date="2019-03" db="EMBL/GenBank/DDBJ databases">
        <title>Above-ground endophytic microbial communities from plants in different locations in the United States.</title>
        <authorList>
            <person name="Frank C."/>
        </authorList>
    </citation>
    <scope>NUCLEOTIDE SEQUENCE [LARGE SCALE GENOMIC DNA]</scope>
    <source>
        <strain evidence="4 5">LP_13_YM</strain>
    </source>
</reference>
<comment type="caution">
    <text evidence="4">The sequence shown here is derived from an EMBL/GenBank/DDBJ whole genome shotgun (WGS) entry which is preliminary data.</text>
</comment>
<protein>
    <submittedName>
        <fullName evidence="4">RHS repeat-associated protein</fullName>
    </submittedName>
</protein>
<dbReference type="Pfam" id="PF25023">
    <property type="entry name" value="TEN_YD-shell"/>
    <property type="match status" value="1"/>
</dbReference>
<gene>
    <name evidence="4" type="ORF">EC912_103120</name>
</gene>
<dbReference type="PANTHER" id="PTHR32305:SF17">
    <property type="entry name" value="TRNA NUCLEASE WAPA"/>
    <property type="match status" value="1"/>
</dbReference>
<dbReference type="InterPro" id="IPR011048">
    <property type="entry name" value="Haem_d1_sf"/>
</dbReference>
<dbReference type="Gene3D" id="2.180.10.10">
    <property type="entry name" value="RHS repeat-associated core"/>
    <property type="match status" value="1"/>
</dbReference>
<evidence type="ECO:0000313" key="4">
    <source>
        <dbReference type="EMBL" id="TCV94635.1"/>
    </source>
</evidence>
<evidence type="ECO:0000256" key="1">
    <source>
        <dbReference type="ARBA" id="ARBA00022737"/>
    </source>
</evidence>
<keyword evidence="5" id="KW-1185">Reference proteome</keyword>
<accession>A0A4R3YP30</accession>
<dbReference type="Proteomes" id="UP000295645">
    <property type="component" value="Unassembled WGS sequence"/>
</dbReference>
<dbReference type="AlphaFoldDB" id="A0A4R3YP30"/>
<dbReference type="InterPro" id="IPR050708">
    <property type="entry name" value="T6SS_VgrG/RHS"/>
</dbReference>
<feature type="chain" id="PRO_5020462559" evidence="2">
    <location>
        <begin position="25"/>
        <end position="310"/>
    </location>
</feature>
<dbReference type="OrthoDB" id="9815903at2"/>
<name>A0A4R3YP30_9GAMM</name>
<feature type="domain" description="Teneurin-like YD-shell" evidence="3">
    <location>
        <begin position="25"/>
        <end position="127"/>
    </location>
</feature>
<evidence type="ECO:0000259" key="3">
    <source>
        <dbReference type="Pfam" id="PF25023"/>
    </source>
</evidence>
<proteinExistence type="predicted"/>
<dbReference type="RefSeq" id="WP_132143130.1">
    <property type="nucleotide sequence ID" value="NZ_SMCS01000003.1"/>
</dbReference>
<dbReference type="PANTHER" id="PTHR32305">
    <property type="match status" value="1"/>
</dbReference>
<keyword evidence="1" id="KW-0677">Repeat</keyword>
<dbReference type="InterPro" id="IPR056823">
    <property type="entry name" value="TEN-like_YD-shell"/>
</dbReference>